<dbReference type="RefSeq" id="WP_167928670.1">
    <property type="nucleotide sequence ID" value="NZ_JAATVY010000036.1"/>
</dbReference>
<dbReference type="PROSITE" id="PS00455">
    <property type="entry name" value="AMP_BINDING"/>
    <property type="match status" value="1"/>
</dbReference>
<dbReference type="InterPro" id="IPR042099">
    <property type="entry name" value="ANL_N_sf"/>
</dbReference>
<evidence type="ECO:0000259" key="3">
    <source>
        <dbReference type="Pfam" id="PF00501"/>
    </source>
</evidence>
<dbReference type="EMBL" id="JAATVY010000036">
    <property type="protein sequence ID" value="NJC73766.1"/>
    <property type="molecule type" value="Genomic_DNA"/>
</dbReference>
<dbReference type="PANTHER" id="PTHR43201:SF5">
    <property type="entry name" value="MEDIUM-CHAIN ACYL-COA LIGASE ACSF2, MITOCHONDRIAL"/>
    <property type="match status" value="1"/>
</dbReference>
<dbReference type="Pfam" id="PF00501">
    <property type="entry name" value="AMP-binding"/>
    <property type="match status" value="1"/>
</dbReference>
<organism evidence="5 6">
    <name type="scientific">Planosporangium thailandense</name>
    <dbReference type="NCBI Taxonomy" id="765197"/>
    <lineage>
        <taxon>Bacteria</taxon>
        <taxon>Bacillati</taxon>
        <taxon>Actinomycetota</taxon>
        <taxon>Actinomycetes</taxon>
        <taxon>Micromonosporales</taxon>
        <taxon>Micromonosporaceae</taxon>
        <taxon>Planosporangium</taxon>
    </lineage>
</organism>
<keyword evidence="2 5" id="KW-0436">Ligase</keyword>
<evidence type="ECO:0000313" key="5">
    <source>
        <dbReference type="EMBL" id="NJC73766.1"/>
    </source>
</evidence>
<feature type="domain" description="AMP-binding enzyme C-terminal" evidence="4">
    <location>
        <begin position="420"/>
        <end position="495"/>
    </location>
</feature>
<dbReference type="Gene3D" id="3.40.50.12780">
    <property type="entry name" value="N-terminal domain of ligase-like"/>
    <property type="match status" value="1"/>
</dbReference>
<sequence length="514" mass="54595">MHLTAVLERAARLAPGKDALVTDDERITYADLLDRARRAAQVLLDAGLRPGDRVAVMTFNTPGFVVAAFGTWFAGGILVPVNHKLTVPETRYALEHSGAGVGVVAGDLAATATAASPATTWFTTERASAGLPDFDALTAAATPVPGPVTDDDEAPAEILYTSGTTSSPKGCVHTHRTISAVAPLITSTLGFTRDERFLISMPIWHAAPLNDWLLTMVFLGATTVLQREYDPAGFLRAVERHRVTAFFGAPIAYLAPVQLAKAGKLSLSDVDLSSVDKWLYGGAPLGEQVARSLVEAYGTDRFFQVYGMSEMGPVGTALYPGEQLTKAGSIGRGGMPGVDLRVVAGDGTDVGPGGVGEIWLRADTRMVGYHANPQATAESFAGPWFRTGDVARVDADGYLFIVDRLKDVIIVGGENVHSQEVEEALRGHPRIADVAVVGRPHPEWGETVVAVCVSADGAEVTVEEIREYLSDKIARYKLPREAITVPALPRNPSGKLTKHVIREDLGKAGAPEAT</sequence>
<dbReference type="Gene3D" id="3.30.300.30">
    <property type="match status" value="1"/>
</dbReference>
<reference evidence="5 6" key="1">
    <citation type="submission" date="2020-03" db="EMBL/GenBank/DDBJ databases">
        <title>WGS of the type strain of Planosporangium spp.</title>
        <authorList>
            <person name="Thawai C."/>
        </authorList>
    </citation>
    <scope>NUCLEOTIDE SEQUENCE [LARGE SCALE GENOMIC DNA]</scope>
    <source>
        <strain evidence="5 6">TBRC 5610</strain>
    </source>
</reference>
<dbReference type="InterPro" id="IPR045851">
    <property type="entry name" value="AMP-bd_C_sf"/>
</dbReference>
<keyword evidence="6" id="KW-1185">Reference proteome</keyword>
<accession>A0ABX0Y6N2</accession>
<dbReference type="Pfam" id="PF13193">
    <property type="entry name" value="AMP-binding_C"/>
    <property type="match status" value="1"/>
</dbReference>
<dbReference type="GO" id="GO:0016874">
    <property type="term" value="F:ligase activity"/>
    <property type="evidence" value="ECO:0007669"/>
    <property type="project" value="UniProtKB-KW"/>
</dbReference>
<dbReference type="InterPro" id="IPR025110">
    <property type="entry name" value="AMP-bd_C"/>
</dbReference>
<protein>
    <submittedName>
        <fullName evidence="5">Long-chain fatty acid--CoA ligase</fullName>
    </submittedName>
</protein>
<dbReference type="InterPro" id="IPR020845">
    <property type="entry name" value="AMP-binding_CS"/>
</dbReference>
<dbReference type="Proteomes" id="UP000722989">
    <property type="component" value="Unassembled WGS sequence"/>
</dbReference>
<dbReference type="InterPro" id="IPR000873">
    <property type="entry name" value="AMP-dep_synth/lig_dom"/>
</dbReference>
<evidence type="ECO:0000259" key="4">
    <source>
        <dbReference type="Pfam" id="PF13193"/>
    </source>
</evidence>
<dbReference type="SUPFAM" id="SSF56801">
    <property type="entry name" value="Acetyl-CoA synthetase-like"/>
    <property type="match status" value="1"/>
</dbReference>
<evidence type="ECO:0000256" key="1">
    <source>
        <dbReference type="ARBA" id="ARBA00006432"/>
    </source>
</evidence>
<feature type="domain" description="AMP-dependent synthetase/ligase" evidence="3">
    <location>
        <begin position="7"/>
        <end position="370"/>
    </location>
</feature>
<gene>
    <name evidence="5" type="ORF">HC031_29220</name>
</gene>
<name>A0ABX0Y6N2_9ACTN</name>
<comment type="similarity">
    <text evidence="1">Belongs to the ATP-dependent AMP-binding enzyme family.</text>
</comment>
<evidence type="ECO:0000256" key="2">
    <source>
        <dbReference type="ARBA" id="ARBA00022598"/>
    </source>
</evidence>
<proteinExistence type="inferred from homology"/>
<evidence type="ECO:0000313" key="6">
    <source>
        <dbReference type="Proteomes" id="UP000722989"/>
    </source>
</evidence>
<dbReference type="PANTHER" id="PTHR43201">
    <property type="entry name" value="ACYL-COA SYNTHETASE"/>
    <property type="match status" value="1"/>
</dbReference>
<comment type="caution">
    <text evidence="5">The sequence shown here is derived from an EMBL/GenBank/DDBJ whole genome shotgun (WGS) entry which is preliminary data.</text>
</comment>